<dbReference type="Gene3D" id="1.10.260.40">
    <property type="entry name" value="lambda repressor-like DNA-binding domains"/>
    <property type="match status" value="1"/>
</dbReference>
<dbReference type="RefSeq" id="WP_074696993.1">
    <property type="nucleotide sequence ID" value="NZ_FNJN01000008.1"/>
</dbReference>
<gene>
    <name evidence="3" type="ORF">SAMN04487788_3241</name>
</gene>
<dbReference type="PROSITE" id="PS50943">
    <property type="entry name" value="HTH_CROC1"/>
    <property type="match status" value="1"/>
</dbReference>
<name>A0A1H0S6J0_MICTS</name>
<dbReference type="GO" id="GO:0003700">
    <property type="term" value="F:DNA-binding transcription factor activity"/>
    <property type="evidence" value="ECO:0007669"/>
    <property type="project" value="TreeGrafter"/>
</dbReference>
<dbReference type="EMBL" id="FNJN01000008">
    <property type="protein sequence ID" value="SDP37382.1"/>
    <property type="molecule type" value="Genomic_DNA"/>
</dbReference>
<dbReference type="Pfam" id="PF01381">
    <property type="entry name" value="HTH_3"/>
    <property type="match status" value="1"/>
</dbReference>
<proteinExistence type="predicted"/>
<dbReference type="GO" id="GO:0005829">
    <property type="term" value="C:cytosol"/>
    <property type="evidence" value="ECO:0007669"/>
    <property type="project" value="TreeGrafter"/>
</dbReference>
<dbReference type="SUPFAM" id="SSF47413">
    <property type="entry name" value="lambda repressor-like DNA-binding domains"/>
    <property type="match status" value="1"/>
</dbReference>
<organism evidence="3 4">
    <name type="scientific">Microbacterium testaceum (strain StLB037)</name>
    <dbReference type="NCBI Taxonomy" id="979556"/>
    <lineage>
        <taxon>Bacteria</taxon>
        <taxon>Bacillati</taxon>
        <taxon>Actinomycetota</taxon>
        <taxon>Actinomycetes</taxon>
        <taxon>Micrococcales</taxon>
        <taxon>Microbacteriaceae</taxon>
        <taxon>Microbacterium</taxon>
    </lineage>
</organism>
<sequence length="183" mass="19133">MSDLSARIAASLRRERERRDLSVSELARRAGVAKATVSQLENGGGNPSVETLWALASALEITFADFVDEGAHSPTLIRAGEAGAAVASSASDYIAVLLSASPPHARRDIYLLSAEPGSPRRSDPHPRGTIEHLVMVSGRGLVGPADAPFELAPGDYLSYAGDAPHVFEALTAGMSAVCVVESR</sequence>
<accession>A0A1H0S6J0</accession>
<evidence type="ECO:0000313" key="3">
    <source>
        <dbReference type="EMBL" id="SDP37382.1"/>
    </source>
</evidence>
<dbReference type="GO" id="GO:0003677">
    <property type="term" value="F:DNA binding"/>
    <property type="evidence" value="ECO:0007669"/>
    <property type="project" value="UniProtKB-KW"/>
</dbReference>
<keyword evidence="1" id="KW-0238">DNA-binding</keyword>
<dbReference type="SUPFAM" id="SSF51182">
    <property type="entry name" value="RmlC-like cupins"/>
    <property type="match status" value="1"/>
</dbReference>
<dbReference type="AlphaFoldDB" id="A0A1H0S6J0"/>
<dbReference type="CDD" id="cd02209">
    <property type="entry name" value="cupin_XRE_C"/>
    <property type="match status" value="1"/>
</dbReference>
<evidence type="ECO:0000256" key="1">
    <source>
        <dbReference type="ARBA" id="ARBA00023125"/>
    </source>
</evidence>
<dbReference type="InterPro" id="IPR011051">
    <property type="entry name" value="RmlC_Cupin_sf"/>
</dbReference>
<dbReference type="Proteomes" id="UP000186456">
    <property type="component" value="Unassembled WGS sequence"/>
</dbReference>
<dbReference type="SMART" id="SM00530">
    <property type="entry name" value="HTH_XRE"/>
    <property type="match status" value="1"/>
</dbReference>
<dbReference type="InterPro" id="IPR010982">
    <property type="entry name" value="Lambda_DNA-bd_dom_sf"/>
</dbReference>
<dbReference type="InterPro" id="IPR014710">
    <property type="entry name" value="RmlC-like_jellyroll"/>
</dbReference>
<protein>
    <submittedName>
        <fullName evidence="3">Helix-turn-helix</fullName>
    </submittedName>
</protein>
<evidence type="ECO:0000313" key="4">
    <source>
        <dbReference type="Proteomes" id="UP000186456"/>
    </source>
</evidence>
<dbReference type="InterPro" id="IPR050807">
    <property type="entry name" value="TransReg_Diox_bact_type"/>
</dbReference>
<evidence type="ECO:0000259" key="2">
    <source>
        <dbReference type="PROSITE" id="PS50943"/>
    </source>
</evidence>
<dbReference type="Gene3D" id="2.60.120.10">
    <property type="entry name" value="Jelly Rolls"/>
    <property type="match status" value="1"/>
</dbReference>
<dbReference type="PANTHER" id="PTHR46797:SF1">
    <property type="entry name" value="METHYLPHOSPHONATE SYNTHASE"/>
    <property type="match status" value="1"/>
</dbReference>
<reference evidence="3 4" key="1">
    <citation type="submission" date="2016-10" db="EMBL/GenBank/DDBJ databases">
        <authorList>
            <person name="de Groot N.N."/>
        </authorList>
    </citation>
    <scope>NUCLEOTIDE SEQUENCE [LARGE SCALE GENOMIC DNA]</scope>
    <source>
        <strain evidence="3 4">StLB037</strain>
    </source>
</reference>
<dbReference type="InterPro" id="IPR001387">
    <property type="entry name" value="Cro/C1-type_HTH"/>
</dbReference>
<dbReference type="PANTHER" id="PTHR46797">
    <property type="entry name" value="HTH-TYPE TRANSCRIPTIONAL REGULATOR"/>
    <property type="match status" value="1"/>
</dbReference>
<dbReference type="CDD" id="cd00093">
    <property type="entry name" value="HTH_XRE"/>
    <property type="match status" value="1"/>
</dbReference>
<feature type="domain" description="HTH cro/C1-type" evidence="2">
    <location>
        <begin position="12"/>
        <end position="66"/>
    </location>
</feature>